<dbReference type="AlphaFoldDB" id="A0AAU9RN50"/>
<sequence>MCEDDERSSDSNNKKDQDRVGEAVTVITRKIKIELDLDMYHLRIWVFRWKISKVCHGKRLFRHGRLCQRSCHPCLGQPFLLLLLILTRPRRIRRKMDDERPL</sequence>
<evidence type="ECO:0000313" key="2">
    <source>
        <dbReference type="EMBL" id="CAH2046387.1"/>
    </source>
</evidence>
<dbReference type="EMBL" id="OU466858">
    <property type="protein sequence ID" value="CAH2046387.1"/>
    <property type="molecule type" value="Genomic_DNA"/>
</dbReference>
<evidence type="ECO:0000256" key="1">
    <source>
        <dbReference type="SAM" id="MobiDB-lite"/>
    </source>
</evidence>
<organism evidence="2 3">
    <name type="scientific">Thlaspi arvense</name>
    <name type="common">Field penny-cress</name>
    <dbReference type="NCBI Taxonomy" id="13288"/>
    <lineage>
        <taxon>Eukaryota</taxon>
        <taxon>Viridiplantae</taxon>
        <taxon>Streptophyta</taxon>
        <taxon>Embryophyta</taxon>
        <taxon>Tracheophyta</taxon>
        <taxon>Spermatophyta</taxon>
        <taxon>Magnoliopsida</taxon>
        <taxon>eudicotyledons</taxon>
        <taxon>Gunneridae</taxon>
        <taxon>Pentapetalae</taxon>
        <taxon>rosids</taxon>
        <taxon>malvids</taxon>
        <taxon>Brassicales</taxon>
        <taxon>Brassicaceae</taxon>
        <taxon>Thlaspideae</taxon>
        <taxon>Thlaspi</taxon>
    </lineage>
</organism>
<name>A0AAU9RN50_THLAR</name>
<evidence type="ECO:0000313" key="3">
    <source>
        <dbReference type="Proteomes" id="UP000836841"/>
    </source>
</evidence>
<keyword evidence="3" id="KW-1185">Reference proteome</keyword>
<dbReference type="Proteomes" id="UP000836841">
    <property type="component" value="Chromosome 2"/>
</dbReference>
<protein>
    <submittedName>
        <fullName evidence="2">Uncharacterized protein</fullName>
    </submittedName>
</protein>
<feature type="region of interest" description="Disordered" evidence="1">
    <location>
        <begin position="1"/>
        <end position="20"/>
    </location>
</feature>
<accession>A0AAU9RN50</accession>
<reference evidence="2 3" key="1">
    <citation type="submission" date="2022-03" db="EMBL/GenBank/DDBJ databases">
        <authorList>
            <person name="Nunn A."/>
            <person name="Chopra R."/>
            <person name="Nunn A."/>
            <person name="Contreras Garrido A."/>
        </authorList>
    </citation>
    <scope>NUCLEOTIDE SEQUENCE [LARGE SCALE GENOMIC DNA]</scope>
</reference>
<feature type="compositionally biased region" description="Basic and acidic residues" evidence="1">
    <location>
        <begin position="8"/>
        <end position="20"/>
    </location>
</feature>
<proteinExistence type="predicted"/>
<gene>
    <name evidence="2" type="ORF">TAV2_LOCUS5178</name>
</gene>